<reference evidence="1" key="1">
    <citation type="journal article" date="2014" name="Front. Microbiol.">
        <title>High frequency of phylogenetically diverse reductive dehalogenase-homologous genes in deep subseafloor sedimentary metagenomes.</title>
        <authorList>
            <person name="Kawai M."/>
            <person name="Futagami T."/>
            <person name="Toyoda A."/>
            <person name="Takaki Y."/>
            <person name="Nishi S."/>
            <person name="Hori S."/>
            <person name="Arai W."/>
            <person name="Tsubouchi T."/>
            <person name="Morono Y."/>
            <person name="Uchiyama I."/>
            <person name="Ito T."/>
            <person name="Fujiyama A."/>
            <person name="Inagaki F."/>
            <person name="Takami H."/>
        </authorList>
    </citation>
    <scope>NUCLEOTIDE SEQUENCE</scope>
    <source>
        <strain evidence="1">Expedition CK06-06</strain>
    </source>
</reference>
<dbReference type="EMBL" id="BARU01008330">
    <property type="protein sequence ID" value="GAH39839.1"/>
    <property type="molecule type" value="Genomic_DNA"/>
</dbReference>
<protein>
    <submittedName>
        <fullName evidence="1">Uncharacterized protein</fullName>
    </submittedName>
</protein>
<comment type="caution">
    <text evidence="1">The sequence shown here is derived from an EMBL/GenBank/DDBJ whole genome shotgun (WGS) entry which is preliminary data.</text>
</comment>
<dbReference type="AlphaFoldDB" id="X1GE01"/>
<gene>
    <name evidence="1" type="ORF">S03H2_16319</name>
</gene>
<name>X1GE01_9ZZZZ</name>
<evidence type="ECO:0000313" key="1">
    <source>
        <dbReference type="EMBL" id="GAH39839.1"/>
    </source>
</evidence>
<organism evidence="1">
    <name type="scientific">marine sediment metagenome</name>
    <dbReference type="NCBI Taxonomy" id="412755"/>
    <lineage>
        <taxon>unclassified sequences</taxon>
        <taxon>metagenomes</taxon>
        <taxon>ecological metagenomes</taxon>
    </lineage>
</organism>
<proteinExistence type="predicted"/>
<sequence length="130" mass="15161">MELLQKCHKVLLELSPEGDLTKEVERFLAGKYYVKKQRINKKGTFTICEEAAIRWAEEAVSLKGNFLRRLKLAKSFEGLEFKEAIMRAPQNARKLLKADRKKFPENQVYSDMELFEVHFIKNGVQNAQNL</sequence>
<accession>X1GE01</accession>